<feature type="transmembrane region" description="Helical" evidence="2">
    <location>
        <begin position="590"/>
        <end position="609"/>
    </location>
</feature>
<feature type="signal peptide" evidence="3">
    <location>
        <begin position="1"/>
        <end position="25"/>
    </location>
</feature>
<dbReference type="InterPro" id="IPR011050">
    <property type="entry name" value="Pectin_lyase_fold/virulence"/>
</dbReference>
<comment type="caution">
    <text evidence="4">The sequence shown here is derived from an EMBL/GenBank/DDBJ whole genome shotgun (WGS) entry which is preliminary data.</text>
</comment>
<protein>
    <recommendedName>
        <fullName evidence="6">Right handed beta helix domain-containing protein</fullName>
    </recommendedName>
</protein>
<feature type="chain" id="PRO_5045180530" description="Right handed beta helix domain-containing protein" evidence="3">
    <location>
        <begin position="26"/>
        <end position="701"/>
    </location>
</feature>
<keyword evidence="2" id="KW-1133">Transmembrane helix</keyword>
<feature type="compositionally biased region" description="Pro residues" evidence="1">
    <location>
        <begin position="687"/>
        <end position="701"/>
    </location>
</feature>
<evidence type="ECO:0000256" key="3">
    <source>
        <dbReference type="SAM" id="SignalP"/>
    </source>
</evidence>
<evidence type="ECO:0000256" key="2">
    <source>
        <dbReference type="SAM" id="Phobius"/>
    </source>
</evidence>
<keyword evidence="2" id="KW-0812">Transmembrane</keyword>
<dbReference type="Gene3D" id="2.160.20.10">
    <property type="entry name" value="Single-stranded right-handed beta-helix, Pectin lyase-like"/>
    <property type="match status" value="1"/>
</dbReference>
<evidence type="ECO:0000256" key="1">
    <source>
        <dbReference type="SAM" id="MobiDB-lite"/>
    </source>
</evidence>
<dbReference type="EMBL" id="JBHSAY010000015">
    <property type="protein sequence ID" value="MFC4134739.1"/>
    <property type="molecule type" value="Genomic_DNA"/>
</dbReference>
<dbReference type="Proteomes" id="UP001595816">
    <property type="component" value="Unassembled WGS sequence"/>
</dbReference>
<dbReference type="SUPFAM" id="SSF51126">
    <property type="entry name" value="Pectin lyase-like"/>
    <property type="match status" value="1"/>
</dbReference>
<keyword evidence="3" id="KW-0732">Signal</keyword>
<dbReference type="InterPro" id="IPR012334">
    <property type="entry name" value="Pectin_lyas_fold"/>
</dbReference>
<name>A0ABV8LWP4_9ACTN</name>
<proteinExistence type="predicted"/>
<evidence type="ECO:0000313" key="4">
    <source>
        <dbReference type="EMBL" id="MFC4134739.1"/>
    </source>
</evidence>
<evidence type="ECO:0008006" key="6">
    <source>
        <dbReference type="Google" id="ProtNLM"/>
    </source>
</evidence>
<keyword evidence="5" id="KW-1185">Reference proteome</keyword>
<feature type="transmembrane region" description="Helical" evidence="2">
    <location>
        <begin position="651"/>
        <end position="670"/>
    </location>
</feature>
<feature type="transmembrane region" description="Helical" evidence="2">
    <location>
        <begin position="541"/>
        <end position="558"/>
    </location>
</feature>
<organism evidence="4 5">
    <name type="scientific">Hamadaea flava</name>
    <dbReference type="NCBI Taxonomy" id="1742688"/>
    <lineage>
        <taxon>Bacteria</taxon>
        <taxon>Bacillati</taxon>
        <taxon>Actinomycetota</taxon>
        <taxon>Actinomycetes</taxon>
        <taxon>Micromonosporales</taxon>
        <taxon>Micromonosporaceae</taxon>
        <taxon>Hamadaea</taxon>
    </lineage>
</organism>
<accession>A0ABV8LWP4</accession>
<feature type="transmembrane region" description="Helical" evidence="2">
    <location>
        <begin position="565"/>
        <end position="584"/>
    </location>
</feature>
<sequence>MRRITLGTAAVLCAYLVIGLGQAPAAAHDERPTRTLDGSGSVPVYRTEGPTLLVCKTDKAAFDQAITGFAPDLKAQNEALWTQCQANGYRHLQAAVDAANLPGTIIKMLPGRYQEEPSLAPAQGACENLSGLRKSALYKYDVLTLQQQLDCPHNQNLVAIINKHGLQIEGTGAKPTDVIVDAQYQKLNTIRADNADGVYFRNMTAERSQFNAFYIMETDGFVLEKTVGRWNDEYGFLTFAVDHGLYTEAEGYGNGDSAFYPGAASNINKDEGYTPPRYAVEIRNSYGHDNMLGYSGTAGDSVWVHDSVFTHNSTGISTDSAFPDHPGMPQNHSKFERNVIADNNNDYYRYHKDGTCQKPYDQRGYENGVVCPVVGVPVGNGVINPGGNYNIWRDNYIYGNKYSGFVTSWVPGFVRNDTAFAAQFDTSNHNRYLNNHMGVSEKGEAKPNGVDYWWDGQGVDNCWTTASDSVDVSSNIGPLPSCGSDELPTALGAKRYIGEPAGTLKMYSCAQYSLQSQKMPIDCDWWGAYAASTSERIEVRWAFGEAVVLGLLFLATFYRRLRRSPVATAGAGLVAAGFVLGVIGTAQYNALLEGIGLGLAGLGWLALGLRLRRVGRGALGWLTLLVAAFALLGAVDRAVVMIPFIPVAPSLIRVLLEVIWIPTAIVSLFLRDKSAAEPAAPAEDPTPDTPDPSSEPTPTPA</sequence>
<reference evidence="5" key="1">
    <citation type="journal article" date="2019" name="Int. J. Syst. Evol. Microbiol.">
        <title>The Global Catalogue of Microorganisms (GCM) 10K type strain sequencing project: providing services to taxonomists for standard genome sequencing and annotation.</title>
        <authorList>
            <consortium name="The Broad Institute Genomics Platform"/>
            <consortium name="The Broad Institute Genome Sequencing Center for Infectious Disease"/>
            <person name="Wu L."/>
            <person name="Ma J."/>
        </authorList>
    </citation>
    <scope>NUCLEOTIDE SEQUENCE [LARGE SCALE GENOMIC DNA]</scope>
    <source>
        <strain evidence="5">CGMCC 4.7289</strain>
    </source>
</reference>
<feature type="transmembrane region" description="Helical" evidence="2">
    <location>
        <begin position="621"/>
        <end position="645"/>
    </location>
</feature>
<gene>
    <name evidence="4" type="ORF">ACFOZ4_29370</name>
</gene>
<evidence type="ECO:0000313" key="5">
    <source>
        <dbReference type="Proteomes" id="UP001595816"/>
    </source>
</evidence>
<feature type="region of interest" description="Disordered" evidence="1">
    <location>
        <begin position="677"/>
        <end position="701"/>
    </location>
</feature>
<dbReference type="RefSeq" id="WP_253761120.1">
    <property type="nucleotide sequence ID" value="NZ_JAMZDZ010000001.1"/>
</dbReference>
<keyword evidence="2" id="KW-0472">Membrane</keyword>